<evidence type="ECO:0000256" key="2">
    <source>
        <dbReference type="ARBA" id="ARBA00005898"/>
    </source>
</evidence>
<keyword evidence="14" id="KW-1185">Reference proteome</keyword>
<evidence type="ECO:0000259" key="11">
    <source>
        <dbReference type="Pfam" id="PF02875"/>
    </source>
</evidence>
<dbReference type="InterPro" id="IPR013221">
    <property type="entry name" value="Mur_ligase_cen"/>
</dbReference>
<dbReference type="EC" id="6.3.2.13" evidence="8"/>
<dbReference type="GO" id="GO:0008765">
    <property type="term" value="F:UDP-N-acetylmuramoylalanyl-D-glutamate-2,6-diaminopimelate ligase activity"/>
    <property type="evidence" value="ECO:0007669"/>
    <property type="project" value="UniProtKB-EC"/>
</dbReference>
<dbReference type="PANTHER" id="PTHR23135:SF4">
    <property type="entry name" value="UDP-N-ACETYLMURAMOYL-L-ALANYL-D-GLUTAMATE--2,6-DIAMINOPIMELATE LIGASE MURE HOMOLOG, CHLOROPLASTIC"/>
    <property type="match status" value="1"/>
</dbReference>
<keyword evidence="6 8" id="KW-0131">Cell cycle</keyword>
<dbReference type="NCBIfam" id="NF001126">
    <property type="entry name" value="PRK00139.1-4"/>
    <property type="match status" value="1"/>
</dbReference>
<dbReference type="Pfam" id="PF01225">
    <property type="entry name" value="Mur_ligase"/>
    <property type="match status" value="1"/>
</dbReference>
<dbReference type="Gene3D" id="3.90.190.20">
    <property type="entry name" value="Mur ligase, C-terminal domain"/>
    <property type="match status" value="1"/>
</dbReference>
<dbReference type="InterPro" id="IPR036615">
    <property type="entry name" value="Mur_ligase_C_dom_sf"/>
</dbReference>
<comment type="cofactor">
    <cofactor evidence="8">
        <name>Mg(2+)</name>
        <dbReference type="ChEBI" id="CHEBI:18420"/>
    </cofactor>
</comment>
<keyword evidence="8 13" id="KW-0436">Ligase</keyword>
<evidence type="ECO:0000256" key="8">
    <source>
        <dbReference type="HAMAP-Rule" id="MF_00208"/>
    </source>
</evidence>
<dbReference type="Pfam" id="PF02875">
    <property type="entry name" value="Mur_ligase_C"/>
    <property type="match status" value="1"/>
</dbReference>
<dbReference type="NCBIfam" id="NF001124">
    <property type="entry name" value="PRK00139.1-2"/>
    <property type="match status" value="1"/>
</dbReference>
<dbReference type="RefSeq" id="WP_380964586.1">
    <property type="nucleotide sequence ID" value="NZ_JBHTCO010000004.1"/>
</dbReference>
<feature type="domain" description="Mur ligase N-terminal catalytic" evidence="10">
    <location>
        <begin position="23"/>
        <end position="94"/>
    </location>
</feature>
<dbReference type="InterPro" id="IPR005761">
    <property type="entry name" value="UDP-N-AcMur-Glu-dNH2Pim_ligase"/>
</dbReference>
<feature type="domain" description="Mur ligase central" evidence="12">
    <location>
        <begin position="106"/>
        <end position="311"/>
    </location>
</feature>
<dbReference type="Gene3D" id="3.40.1190.10">
    <property type="entry name" value="Mur-like, catalytic domain"/>
    <property type="match status" value="1"/>
</dbReference>
<comment type="function">
    <text evidence="8">Catalyzes the addition of meso-diaminopimelic acid to the nucleotide precursor UDP-N-acetylmuramoyl-L-alanyl-D-glutamate (UMAG) in the biosynthesis of bacterial cell-wall peptidoglycan.</text>
</comment>
<feature type="short sequence motif" description="Meso-diaminopimelate recognition motif" evidence="8">
    <location>
        <begin position="407"/>
        <end position="410"/>
    </location>
</feature>
<dbReference type="Pfam" id="PF08245">
    <property type="entry name" value="Mur_ligase_M"/>
    <property type="match status" value="1"/>
</dbReference>
<evidence type="ECO:0000256" key="9">
    <source>
        <dbReference type="RuleBase" id="RU004135"/>
    </source>
</evidence>
<evidence type="ECO:0000259" key="12">
    <source>
        <dbReference type="Pfam" id="PF08245"/>
    </source>
</evidence>
<feature type="binding site" evidence="8">
    <location>
        <position position="461"/>
    </location>
    <ligand>
        <name>meso-2,6-diaminopimelate</name>
        <dbReference type="ChEBI" id="CHEBI:57791"/>
    </ligand>
</feature>
<comment type="subcellular location">
    <subcellularLocation>
        <location evidence="8 9">Cytoplasm</location>
    </subcellularLocation>
</comment>
<comment type="pathway">
    <text evidence="1 8 9">Cell wall biogenesis; peptidoglycan biosynthesis.</text>
</comment>
<evidence type="ECO:0000256" key="7">
    <source>
        <dbReference type="ARBA" id="ARBA00023316"/>
    </source>
</evidence>
<organism evidence="13 14">
    <name type="scientific">Scopulibacillus cellulosilyticus</name>
    <dbReference type="NCBI Taxonomy" id="2665665"/>
    <lineage>
        <taxon>Bacteria</taxon>
        <taxon>Bacillati</taxon>
        <taxon>Bacillota</taxon>
        <taxon>Bacilli</taxon>
        <taxon>Bacillales</taxon>
        <taxon>Sporolactobacillaceae</taxon>
        <taxon>Scopulibacillus</taxon>
    </lineage>
</organism>
<protein>
    <recommendedName>
        <fullName evidence="8">UDP-N-acetylmuramoyl-L-alanyl-D-glutamate--2,6-diaminopimelate ligase</fullName>
        <ecNumber evidence="8">6.3.2.13</ecNumber>
    </recommendedName>
    <alternativeName>
        <fullName evidence="8">Meso-A2pm-adding enzyme</fullName>
    </alternativeName>
    <alternativeName>
        <fullName evidence="8">Meso-diaminopimelate-adding enzyme</fullName>
    </alternativeName>
    <alternativeName>
        <fullName evidence="8">UDP-MurNAc-L-Ala-D-Glu:meso-diaminopimelate ligase</fullName>
    </alternativeName>
    <alternativeName>
        <fullName evidence="8">UDP-MurNAc-tripeptide synthetase</fullName>
    </alternativeName>
    <alternativeName>
        <fullName evidence="8">UDP-N-acetylmuramyl-tripeptide synthetase</fullName>
    </alternativeName>
</protein>
<dbReference type="PANTHER" id="PTHR23135">
    <property type="entry name" value="MUR LIGASE FAMILY MEMBER"/>
    <property type="match status" value="1"/>
</dbReference>
<evidence type="ECO:0000259" key="10">
    <source>
        <dbReference type="Pfam" id="PF01225"/>
    </source>
</evidence>
<keyword evidence="8" id="KW-0963">Cytoplasm</keyword>
<feature type="binding site" evidence="8">
    <location>
        <begin position="407"/>
        <end position="410"/>
    </location>
    <ligand>
        <name>meso-2,6-diaminopimelate</name>
        <dbReference type="ChEBI" id="CHEBI:57791"/>
    </ligand>
</feature>
<keyword evidence="8" id="KW-0547">Nucleotide-binding</keyword>
<dbReference type="InterPro" id="IPR000713">
    <property type="entry name" value="Mur_ligase_N"/>
</dbReference>
<sequence>MKLSQCLEPLIDYTLSGESDPDIEKLEIDSRKVQSGTLFFCISGTQLDGHQFAEGAEKSGAAAIVAEKPIKVNVPVIYVSDTRRALAVISDYFYGQPSRKLHMIGVTGTNGKTTVTHLVKAIQDHAGLSTGLIGTMGIKYNDKDIPVVNTTPESFLLQKEFRTMLDDGVQSAVMEVSSHALHQGRVRGIDFDIAVFTNLTQDHLDYHETMKDYLYAKSLLFSQLGNTYDRNRLKAAVLNQDDPATETLKHMTAAPVITYGIDSHADLKAENIRITNTGTAFELVIKNNRWPVHMNLIGKFNIYNVLAALSAGYLKKIPVETMIEAVNRVEGVSGRFEAVRGGQNFTVIVDYSHTADSLENALLTIKEFAQGRIITIAGCGGDRDKTKRPVMAQTAVKYSDLAIFTSDNPRTEDPEQIFADMEAGVTGESYKKIVDRKEAIYYAVREARDHDIILIAGKGHETYQILGTDKIDFDDRKVALEAIKERYEA</sequence>
<dbReference type="HAMAP" id="MF_00208">
    <property type="entry name" value="MurE"/>
    <property type="match status" value="1"/>
</dbReference>
<dbReference type="EMBL" id="JBHTCO010000004">
    <property type="protein sequence ID" value="MFC7392457.1"/>
    <property type="molecule type" value="Genomic_DNA"/>
</dbReference>
<comment type="PTM">
    <text evidence="8">Carboxylation is probably crucial for Mg(2+) binding and, consequently, for the gamma-phosphate positioning of ATP.</text>
</comment>
<keyword evidence="5 8" id="KW-0573">Peptidoglycan synthesis</keyword>
<dbReference type="SUPFAM" id="SSF53623">
    <property type="entry name" value="MurD-like peptide ligases, catalytic domain"/>
    <property type="match status" value="1"/>
</dbReference>
<feature type="binding site" evidence="8">
    <location>
        <position position="185"/>
    </location>
    <ligand>
        <name>UDP-N-acetyl-alpha-D-muramoyl-L-alanyl-D-glutamate</name>
        <dbReference type="ChEBI" id="CHEBI:83900"/>
    </ligand>
</feature>
<dbReference type="NCBIfam" id="TIGR01085">
    <property type="entry name" value="murE"/>
    <property type="match status" value="1"/>
</dbReference>
<evidence type="ECO:0000313" key="13">
    <source>
        <dbReference type="EMBL" id="MFC7392457.1"/>
    </source>
</evidence>
<keyword evidence="3 8" id="KW-0132">Cell division</keyword>
<dbReference type="Proteomes" id="UP001596505">
    <property type="component" value="Unassembled WGS sequence"/>
</dbReference>
<dbReference type="InterPro" id="IPR035911">
    <property type="entry name" value="MurE/MurF_N"/>
</dbReference>
<keyword evidence="8" id="KW-0460">Magnesium</keyword>
<feature type="binding site" evidence="8">
    <location>
        <position position="383"/>
    </location>
    <ligand>
        <name>meso-2,6-diaminopimelate</name>
        <dbReference type="ChEBI" id="CHEBI:57791"/>
    </ligand>
</feature>
<feature type="binding site" evidence="8">
    <location>
        <position position="457"/>
    </location>
    <ligand>
        <name>meso-2,6-diaminopimelate</name>
        <dbReference type="ChEBI" id="CHEBI:57791"/>
    </ligand>
</feature>
<name>A0ABW2PSX3_9BACL</name>
<dbReference type="SUPFAM" id="SSF63418">
    <property type="entry name" value="MurE/MurF N-terminal domain"/>
    <property type="match status" value="1"/>
</dbReference>
<proteinExistence type="inferred from homology"/>
<evidence type="ECO:0000256" key="4">
    <source>
        <dbReference type="ARBA" id="ARBA00022960"/>
    </source>
</evidence>
<comment type="catalytic activity">
    <reaction evidence="8">
        <text>UDP-N-acetyl-alpha-D-muramoyl-L-alanyl-D-glutamate + meso-2,6-diaminopimelate + ATP = UDP-N-acetyl-alpha-D-muramoyl-L-alanyl-gamma-D-glutamyl-meso-2,6-diaminopimelate + ADP + phosphate + H(+)</text>
        <dbReference type="Rhea" id="RHEA:23676"/>
        <dbReference type="ChEBI" id="CHEBI:15378"/>
        <dbReference type="ChEBI" id="CHEBI:30616"/>
        <dbReference type="ChEBI" id="CHEBI:43474"/>
        <dbReference type="ChEBI" id="CHEBI:57791"/>
        <dbReference type="ChEBI" id="CHEBI:83900"/>
        <dbReference type="ChEBI" id="CHEBI:83905"/>
        <dbReference type="ChEBI" id="CHEBI:456216"/>
        <dbReference type="EC" id="6.3.2.13"/>
    </reaction>
</comment>
<dbReference type="SUPFAM" id="SSF53244">
    <property type="entry name" value="MurD-like peptide ligases, peptide-binding domain"/>
    <property type="match status" value="1"/>
</dbReference>
<keyword evidence="7 8" id="KW-0961">Cell wall biogenesis/degradation</keyword>
<comment type="caution">
    <text evidence="13">The sequence shown here is derived from an EMBL/GenBank/DDBJ whole genome shotgun (WGS) entry which is preliminary data.</text>
</comment>
<feature type="binding site" evidence="8">
    <location>
        <position position="177"/>
    </location>
    <ligand>
        <name>UDP-N-acetyl-alpha-D-muramoyl-L-alanyl-D-glutamate</name>
        <dbReference type="ChEBI" id="CHEBI:83900"/>
    </ligand>
</feature>
<feature type="modified residue" description="N6-carboxylysine" evidence="8">
    <location>
        <position position="217"/>
    </location>
</feature>
<evidence type="ECO:0000256" key="5">
    <source>
        <dbReference type="ARBA" id="ARBA00022984"/>
    </source>
</evidence>
<feature type="binding site" evidence="8">
    <location>
        <position position="149"/>
    </location>
    <ligand>
        <name>UDP-N-acetyl-alpha-D-muramoyl-L-alanyl-D-glutamate</name>
        <dbReference type="ChEBI" id="CHEBI:83900"/>
    </ligand>
</feature>
<keyword evidence="8" id="KW-0067">ATP-binding</keyword>
<keyword evidence="4 8" id="KW-0133">Cell shape</keyword>
<gene>
    <name evidence="8" type="primary">murE</name>
    <name evidence="13" type="ORF">ACFQRG_05620</name>
</gene>
<dbReference type="InterPro" id="IPR036565">
    <property type="entry name" value="Mur-like_cat_sf"/>
</dbReference>
<dbReference type="InterPro" id="IPR004101">
    <property type="entry name" value="Mur_ligase_C"/>
</dbReference>
<dbReference type="Gene3D" id="3.40.1390.10">
    <property type="entry name" value="MurE/MurF, N-terminal domain"/>
    <property type="match status" value="1"/>
</dbReference>
<evidence type="ECO:0000256" key="1">
    <source>
        <dbReference type="ARBA" id="ARBA00004752"/>
    </source>
</evidence>
<evidence type="ECO:0000256" key="6">
    <source>
        <dbReference type="ARBA" id="ARBA00023306"/>
    </source>
</evidence>
<feature type="domain" description="Mur ligase C-terminal" evidence="11">
    <location>
        <begin position="334"/>
        <end position="459"/>
    </location>
</feature>
<feature type="binding site" evidence="8">
    <location>
        <position position="30"/>
    </location>
    <ligand>
        <name>UDP-N-acetyl-alpha-D-muramoyl-L-alanyl-D-glutamate</name>
        <dbReference type="ChEBI" id="CHEBI:83900"/>
    </ligand>
</feature>
<evidence type="ECO:0000256" key="3">
    <source>
        <dbReference type="ARBA" id="ARBA00022618"/>
    </source>
</evidence>
<evidence type="ECO:0000313" key="14">
    <source>
        <dbReference type="Proteomes" id="UP001596505"/>
    </source>
</evidence>
<comment type="caution">
    <text evidence="8">Lacks conserved residue(s) required for the propagation of feature annotation.</text>
</comment>
<reference evidence="14" key="1">
    <citation type="journal article" date="2019" name="Int. J. Syst. Evol. Microbiol.">
        <title>The Global Catalogue of Microorganisms (GCM) 10K type strain sequencing project: providing services to taxonomists for standard genome sequencing and annotation.</title>
        <authorList>
            <consortium name="The Broad Institute Genomics Platform"/>
            <consortium name="The Broad Institute Genome Sequencing Center for Infectious Disease"/>
            <person name="Wu L."/>
            <person name="Ma J."/>
        </authorList>
    </citation>
    <scope>NUCLEOTIDE SEQUENCE [LARGE SCALE GENOMIC DNA]</scope>
    <source>
        <strain evidence="14">CGMCC 1.16305</strain>
    </source>
</reference>
<feature type="binding site" evidence="8">
    <location>
        <begin position="150"/>
        <end position="151"/>
    </location>
    <ligand>
        <name>UDP-N-acetyl-alpha-D-muramoyl-L-alanyl-D-glutamate</name>
        <dbReference type="ChEBI" id="CHEBI:83900"/>
    </ligand>
</feature>
<accession>A0ABW2PSX3</accession>
<comment type="similarity">
    <text evidence="2 8">Belongs to the MurCDEF family. MurE subfamily.</text>
</comment>
<feature type="binding site" evidence="8">
    <location>
        <begin position="108"/>
        <end position="114"/>
    </location>
    <ligand>
        <name>ATP</name>
        <dbReference type="ChEBI" id="CHEBI:30616"/>
    </ligand>
</feature>
<feature type="binding site" evidence="8">
    <location>
        <position position="183"/>
    </location>
    <ligand>
        <name>UDP-N-acetyl-alpha-D-muramoyl-L-alanyl-D-glutamate</name>
        <dbReference type="ChEBI" id="CHEBI:83900"/>
    </ligand>
</feature>